<name>A0A9X4BV55_9XANT</name>
<accession>A0A9X4BV55</accession>
<dbReference type="Proteomes" id="UP001140230">
    <property type="component" value="Unassembled WGS sequence"/>
</dbReference>
<proteinExistence type="predicted"/>
<evidence type="ECO:0000313" key="1">
    <source>
        <dbReference type="EMBL" id="MDC8640236.1"/>
    </source>
</evidence>
<protein>
    <submittedName>
        <fullName evidence="1">Uncharacterized protein</fullName>
    </submittedName>
</protein>
<reference evidence="1" key="2">
    <citation type="submission" date="2022-08" db="EMBL/GenBank/DDBJ databases">
        <authorList>
            <person name="Iruegas-Bocardo F."/>
            <person name="Weisberg A.J."/>
            <person name="Riutta E.R."/>
            <person name="Kilday K."/>
            <person name="Bonkowski J.C."/>
            <person name="Creswell T."/>
            <person name="Daughtrey M.L."/>
            <person name="Rane K."/>
            <person name="Grunwald N.J."/>
            <person name="Chang J.H."/>
            <person name="Putnam M.L."/>
        </authorList>
    </citation>
    <scope>NUCLEOTIDE SEQUENCE</scope>
    <source>
        <strain evidence="1">22-338</strain>
    </source>
</reference>
<evidence type="ECO:0000313" key="2">
    <source>
        <dbReference type="Proteomes" id="UP001140230"/>
    </source>
</evidence>
<dbReference type="AlphaFoldDB" id="A0A9X4BV55"/>
<reference evidence="1" key="1">
    <citation type="journal article" date="2022" name="Phytopathology">
        <title>Whole genome sequencing-based tracing of a 2022 introduction and outbreak of Xanthomonas hortorum pv. pelargonii.</title>
        <authorList>
            <person name="Iruegas Bocardo F."/>
            <person name="Weisberg A.J."/>
            <person name="Riutta E.R."/>
            <person name="Kilday K.B."/>
            <person name="Bonkowski J.C."/>
            <person name="Creswell T.C."/>
            <person name="Daughtrey M."/>
            <person name="Rane K.K."/>
            <person name="Grunwald N.J."/>
            <person name="Chang J.H."/>
            <person name="Putnam M."/>
        </authorList>
    </citation>
    <scope>NUCLEOTIDE SEQUENCE</scope>
    <source>
        <strain evidence="1">22-338</strain>
    </source>
</reference>
<feature type="non-terminal residue" evidence="1">
    <location>
        <position position="1"/>
    </location>
</feature>
<comment type="caution">
    <text evidence="1">The sequence shown here is derived from an EMBL/GenBank/DDBJ whole genome shotgun (WGS) entry which is preliminary data.</text>
</comment>
<gene>
    <name evidence="1" type="ORF">NY667_21095</name>
</gene>
<dbReference type="EMBL" id="JANWTP010000106">
    <property type="protein sequence ID" value="MDC8640236.1"/>
    <property type="molecule type" value="Genomic_DNA"/>
</dbReference>
<organism evidence="1 2">
    <name type="scientific">Xanthomonas hortorum pv. hederae</name>
    <dbReference type="NCBI Taxonomy" id="453603"/>
    <lineage>
        <taxon>Bacteria</taxon>
        <taxon>Pseudomonadati</taxon>
        <taxon>Pseudomonadota</taxon>
        <taxon>Gammaproteobacteria</taxon>
        <taxon>Lysobacterales</taxon>
        <taxon>Lysobacteraceae</taxon>
        <taxon>Xanthomonas</taxon>
    </lineage>
</organism>
<sequence length="94" mass="10611">FSVAERQLHGLLLNMRRVVSRIYGALFRGSLVQGGFLPVPRKIARTVQIIVSIGFETVDDDEGRKAVRRVREVLRVKGVEQTPEGYVYKLLSAE</sequence>